<comment type="caution">
    <text evidence="2">The sequence shown here is derived from an EMBL/GenBank/DDBJ whole genome shotgun (WGS) entry which is preliminary data.</text>
</comment>
<accession>A0ABD2L1I9</accession>
<gene>
    <name evidence="2" type="ORF">niasHT_012650</name>
</gene>
<feature type="transmembrane region" description="Helical" evidence="1">
    <location>
        <begin position="182"/>
        <end position="205"/>
    </location>
</feature>
<dbReference type="AlphaFoldDB" id="A0ABD2L1I9"/>
<sequence length="223" mass="24910">MCCFYWLVQGEKRLNGGINFLPFLVEMTSVRFTSLYFCFLFAGHLSLSTISDYAFGRGAGAALPGTFLRILCRRVLAHFINQCSECQPAALLQRLASSESFRLAQLLHLVKDGIRRGRHSATQFRVTHCANALAIICWHFSLRFCFCCCASAVLLHLLQLLLRAHAQHFDQSLLLDGRFWSMPLWLFSVYCSSLSSACFACCTFGTCANGDPLPSVPNSLSPF</sequence>
<keyword evidence="1" id="KW-0472">Membrane</keyword>
<keyword evidence="1" id="KW-1133">Transmembrane helix</keyword>
<evidence type="ECO:0000313" key="2">
    <source>
        <dbReference type="EMBL" id="KAL3109088.1"/>
    </source>
</evidence>
<reference evidence="2 3" key="1">
    <citation type="submission" date="2024-10" db="EMBL/GenBank/DDBJ databases">
        <authorList>
            <person name="Kim D."/>
        </authorList>
    </citation>
    <scope>NUCLEOTIDE SEQUENCE [LARGE SCALE GENOMIC DNA]</scope>
    <source>
        <strain evidence="2">BH-2024</strain>
    </source>
</reference>
<name>A0ABD2L1I9_9BILA</name>
<dbReference type="Proteomes" id="UP001620626">
    <property type="component" value="Unassembled WGS sequence"/>
</dbReference>
<keyword evidence="3" id="KW-1185">Reference proteome</keyword>
<organism evidence="2 3">
    <name type="scientific">Heterodera trifolii</name>
    <dbReference type="NCBI Taxonomy" id="157864"/>
    <lineage>
        <taxon>Eukaryota</taxon>
        <taxon>Metazoa</taxon>
        <taxon>Ecdysozoa</taxon>
        <taxon>Nematoda</taxon>
        <taxon>Chromadorea</taxon>
        <taxon>Rhabditida</taxon>
        <taxon>Tylenchina</taxon>
        <taxon>Tylenchomorpha</taxon>
        <taxon>Tylenchoidea</taxon>
        <taxon>Heteroderidae</taxon>
        <taxon>Heteroderinae</taxon>
        <taxon>Heterodera</taxon>
    </lineage>
</organism>
<protein>
    <recommendedName>
        <fullName evidence="4">Secreted protein</fullName>
    </recommendedName>
</protein>
<proteinExistence type="predicted"/>
<feature type="transmembrane region" description="Helical" evidence="1">
    <location>
        <begin position="140"/>
        <end position="162"/>
    </location>
</feature>
<evidence type="ECO:0000256" key="1">
    <source>
        <dbReference type="SAM" id="Phobius"/>
    </source>
</evidence>
<evidence type="ECO:0008006" key="4">
    <source>
        <dbReference type="Google" id="ProtNLM"/>
    </source>
</evidence>
<dbReference type="EMBL" id="JBICBT010000578">
    <property type="protein sequence ID" value="KAL3109088.1"/>
    <property type="molecule type" value="Genomic_DNA"/>
</dbReference>
<keyword evidence="1" id="KW-0812">Transmembrane</keyword>
<evidence type="ECO:0000313" key="3">
    <source>
        <dbReference type="Proteomes" id="UP001620626"/>
    </source>
</evidence>
<feature type="transmembrane region" description="Helical" evidence="1">
    <location>
        <begin position="20"/>
        <end position="42"/>
    </location>
</feature>